<accession>A0A1W7CSG9</accession>
<feature type="domain" description="Pyridoxamine 5'-phosphate oxidase N-terminal" evidence="2">
    <location>
        <begin position="9"/>
        <end position="128"/>
    </location>
</feature>
<dbReference type="AlphaFoldDB" id="A0A1W7CSG9"/>
<dbReference type="EMBL" id="CP021121">
    <property type="protein sequence ID" value="ARQ67763.1"/>
    <property type="molecule type" value="Genomic_DNA"/>
</dbReference>
<dbReference type="Pfam" id="PF01243">
    <property type="entry name" value="PNPOx_N"/>
    <property type="match status" value="1"/>
</dbReference>
<dbReference type="Gene3D" id="2.30.110.10">
    <property type="entry name" value="Electron Transport, Fmn-binding Protein, Chain A"/>
    <property type="match status" value="1"/>
</dbReference>
<dbReference type="InterPro" id="IPR052019">
    <property type="entry name" value="F420H2_bilvrd_red/Heme_oxyg"/>
</dbReference>
<evidence type="ECO:0000256" key="1">
    <source>
        <dbReference type="ARBA" id="ARBA00023002"/>
    </source>
</evidence>
<gene>
    <name evidence="3" type="ORF">CAG99_01985</name>
</gene>
<reference evidence="3 4" key="1">
    <citation type="submission" date="2017-05" db="EMBL/GenBank/DDBJ databases">
        <title>Complete genome sequence of Streptomyces sp. SCSIO 03032 revealed the diverse biosynthetic pathways for its bioactive secondary metabolites.</title>
        <authorList>
            <person name="Ma L."/>
            <person name="Zhu Y."/>
            <person name="Zhang W."/>
            <person name="Zhang G."/>
            <person name="Tian X."/>
            <person name="Zhang S."/>
            <person name="Zhang C."/>
        </authorList>
    </citation>
    <scope>NUCLEOTIDE SEQUENCE [LARGE SCALE GENOMIC DNA]</scope>
    <source>
        <strain evidence="3 4">SCSIO 03032</strain>
    </source>
</reference>
<evidence type="ECO:0000313" key="4">
    <source>
        <dbReference type="Proteomes" id="UP000194218"/>
    </source>
</evidence>
<dbReference type="GO" id="GO:0070967">
    <property type="term" value="F:coenzyme F420 binding"/>
    <property type="evidence" value="ECO:0007669"/>
    <property type="project" value="TreeGrafter"/>
</dbReference>
<dbReference type="KEGG" id="smao:CAG99_01985"/>
<proteinExistence type="predicted"/>
<dbReference type="GO" id="GO:0005829">
    <property type="term" value="C:cytosol"/>
    <property type="evidence" value="ECO:0007669"/>
    <property type="project" value="TreeGrafter"/>
</dbReference>
<name>A0A1W7CSG9_9ACTN</name>
<dbReference type="PANTHER" id="PTHR35176">
    <property type="entry name" value="HEME OXYGENASE HI_0854-RELATED"/>
    <property type="match status" value="1"/>
</dbReference>
<dbReference type="OrthoDB" id="4551790at2"/>
<dbReference type="GO" id="GO:0016627">
    <property type="term" value="F:oxidoreductase activity, acting on the CH-CH group of donors"/>
    <property type="evidence" value="ECO:0007669"/>
    <property type="project" value="TreeGrafter"/>
</dbReference>
<keyword evidence="1" id="KW-0560">Oxidoreductase</keyword>
<dbReference type="InterPro" id="IPR011576">
    <property type="entry name" value="Pyridox_Oxase_N"/>
</dbReference>
<protein>
    <recommendedName>
        <fullName evidence="2">Pyridoxamine 5'-phosphate oxidase N-terminal domain-containing protein</fullName>
    </recommendedName>
</protein>
<dbReference type="InterPro" id="IPR012349">
    <property type="entry name" value="Split_barrel_FMN-bd"/>
</dbReference>
<dbReference type="RefSeq" id="WP_086157284.1">
    <property type="nucleotide sequence ID" value="NZ_CP021121.1"/>
</dbReference>
<evidence type="ECO:0000313" key="3">
    <source>
        <dbReference type="EMBL" id="ARQ67763.1"/>
    </source>
</evidence>
<keyword evidence="4" id="KW-1185">Reference proteome</keyword>
<sequence>MTTPQPDPDQAFLAFWRERHLGVLAIPRVTGGIHLAPVGVTYDHERRLARVITSGASHKVRHLAAAGERARVSVCQVDGARWSTLEGTATVTSAPEAVAEAERRYTERYRRPRVNPRRVAIEIAVTRVMGSVRPGG</sequence>
<organism evidence="3 4">
    <name type="scientific">Streptomyces marincola</name>
    <dbReference type="NCBI Taxonomy" id="2878388"/>
    <lineage>
        <taxon>Bacteria</taxon>
        <taxon>Bacillati</taxon>
        <taxon>Actinomycetota</taxon>
        <taxon>Actinomycetes</taxon>
        <taxon>Kitasatosporales</taxon>
        <taxon>Streptomycetaceae</taxon>
        <taxon>Streptomyces</taxon>
    </lineage>
</organism>
<dbReference type="Proteomes" id="UP000194218">
    <property type="component" value="Chromosome"/>
</dbReference>
<evidence type="ECO:0000259" key="2">
    <source>
        <dbReference type="Pfam" id="PF01243"/>
    </source>
</evidence>
<dbReference type="PANTHER" id="PTHR35176:SF1">
    <property type="entry name" value="F420H(2)-DEPENDENT BILIVERDIN REDUCTASE"/>
    <property type="match status" value="1"/>
</dbReference>
<dbReference type="SUPFAM" id="SSF50475">
    <property type="entry name" value="FMN-binding split barrel"/>
    <property type="match status" value="1"/>
</dbReference>